<evidence type="ECO:0000256" key="3">
    <source>
        <dbReference type="ARBA" id="ARBA00010662"/>
    </source>
</evidence>
<dbReference type="AlphaFoldDB" id="A0AAJ7WZ03"/>
<evidence type="ECO:0000313" key="8">
    <source>
        <dbReference type="Proteomes" id="UP001318040"/>
    </source>
</evidence>
<dbReference type="InterPro" id="IPR039104">
    <property type="entry name" value="6PGL"/>
</dbReference>
<comment type="similarity">
    <text evidence="3 6">Belongs to the glucosamine/galactosamine-6-phosphate isomerase family. 6-phosphogluconolactonase subfamily.</text>
</comment>
<dbReference type="EC" id="3.1.1.31" evidence="4 6"/>
<dbReference type="Proteomes" id="UP001318040">
    <property type="component" value="Chromosome 22"/>
</dbReference>
<evidence type="ECO:0000256" key="2">
    <source>
        <dbReference type="ARBA" id="ARBA00004961"/>
    </source>
</evidence>
<dbReference type="CTD" id="25796"/>
<dbReference type="NCBIfam" id="TIGR01198">
    <property type="entry name" value="pgl"/>
    <property type="match status" value="1"/>
</dbReference>
<evidence type="ECO:0000313" key="9">
    <source>
        <dbReference type="RefSeq" id="XP_032815002.1"/>
    </source>
</evidence>
<proteinExistence type="inferred from homology"/>
<keyword evidence="5 6" id="KW-0378">Hydrolase</keyword>
<comment type="pathway">
    <text evidence="2 6">Carbohydrate degradation; pentose phosphate pathway; D-ribulose 5-phosphate from D-glucose 6-phosphate (oxidative stage): step 2/3.</text>
</comment>
<dbReference type="SUPFAM" id="SSF100950">
    <property type="entry name" value="NagB/RpiA/CoA transferase-like"/>
    <property type="match status" value="1"/>
</dbReference>
<dbReference type="CDD" id="cd01400">
    <property type="entry name" value="6PGL"/>
    <property type="match status" value="1"/>
</dbReference>
<evidence type="ECO:0000256" key="6">
    <source>
        <dbReference type="RuleBase" id="RU365095"/>
    </source>
</evidence>
<protein>
    <recommendedName>
        <fullName evidence="4 6">6-phosphogluconolactonase</fullName>
        <shortName evidence="6">6PGL</shortName>
        <ecNumber evidence="4 6">3.1.1.31</ecNumber>
    </recommendedName>
</protein>
<reference evidence="9" key="1">
    <citation type="submission" date="2025-08" db="UniProtKB">
        <authorList>
            <consortium name="RefSeq"/>
        </authorList>
    </citation>
    <scope>IDENTIFICATION</scope>
    <source>
        <tissue evidence="9">Sperm</tissue>
    </source>
</reference>
<dbReference type="InterPro" id="IPR005900">
    <property type="entry name" value="6-phosphogluconolactonase_DevB"/>
</dbReference>
<accession>A0AAJ7WZ03</accession>
<dbReference type="InterPro" id="IPR037171">
    <property type="entry name" value="NagB/RpiA_transferase-like"/>
</dbReference>
<dbReference type="Gene3D" id="3.40.50.1360">
    <property type="match status" value="1"/>
</dbReference>
<feature type="domain" description="Glucosamine/galactosamine-6-phosphate isomerase" evidence="7">
    <location>
        <begin position="50"/>
        <end position="267"/>
    </location>
</feature>
<comment type="function">
    <text evidence="6">Hydrolysis of 6-phosphogluconolactone to 6-phosphogluconate.</text>
</comment>
<evidence type="ECO:0000256" key="5">
    <source>
        <dbReference type="ARBA" id="ARBA00022801"/>
    </source>
</evidence>
<dbReference type="Pfam" id="PF01182">
    <property type="entry name" value="Glucosamine_iso"/>
    <property type="match status" value="1"/>
</dbReference>
<sequence>MAAFDGIIGDTDTAARLVFKAKFTANTSGAPPISTVGYVRRQVRVFPGPGELAAWAARRILELAVRAGAERGEFRAALSGGSVVAALGRELPGLPGLPWARTRLLFCDERLVPHHHPDSTYGQYKASLLGKVPLPESHVVAINPSLSVEEAAQDYERRMREVFPGEDIPVFDLLVLGMGPDGHTCSLFPSHPLLQETKLLVAPISDSPKPPPERITLTLPVINAARCVMFISTGESKAAILKQVLEGHDEHPLPAALVQPSNGELLWLLDKAAASQLKSAL</sequence>
<dbReference type="GO" id="GO:0005975">
    <property type="term" value="P:carbohydrate metabolic process"/>
    <property type="evidence" value="ECO:0007669"/>
    <property type="project" value="UniProtKB-UniRule"/>
</dbReference>
<evidence type="ECO:0000256" key="4">
    <source>
        <dbReference type="ARBA" id="ARBA00013198"/>
    </source>
</evidence>
<dbReference type="InterPro" id="IPR006148">
    <property type="entry name" value="Glc/Gal-6P_isomerase"/>
</dbReference>
<evidence type="ECO:0000259" key="7">
    <source>
        <dbReference type="Pfam" id="PF01182"/>
    </source>
</evidence>
<dbReference type="PANTHER" id="PTHR11054">
    <property type="entry name" value="6-PHOSPHOGLUCONOLACTONASE"/>
    <property type="match status" value="1"/>
</dbReference>
<name>A0AAJ7WZ03_PETMA</name>
<dbReference type="KEGG" id="pmrn:116945037"/>
<dbReference type="FunFam" id="3.40.50.1360:FF:000005">
    <property type="entry name" value="6-phosphogluconolactonase"/>
    <property type="match status" value="1"/>
</dbReference>
<dbReference type="GO" id="GO:0017057">
    <property type="term" value="F:6-phosphogluconolactonase activity"/>
    <property type="evidence" value="ECO:0007669"/>
    <property type="project" value="UniProtKB-UniRule"/>
</dbReference>
<comment type="catalytic activity">
    <reaction evidence="1 6">
        <text>6-phospho-D-glucono-1,5-lactone + H2O = 6-phospho-D-gluconate + H(+)</text>
        <dbReference type="Rhea" id="RHEA:12556"/>
        <dbReference type="ChEBI" id="CHEBI:15377"/>
        <dbReference type="ChEBI" id="CHEBI:15378"/>
        <dbReference type="ChEBI" id="CHEBI:57955"/>
        <dbReference type="ChEBI" id="CHEBI:58759"/>
        <dbReference type="EC" id="3.1.1.31"/>
    </reaction>
</comment>
<evidence type="ECO:0000256" key="1">
    <source>
        <dbReference type="ARBA" id="ARBA00000832"/>
    </source>
</evidence>
<dbReference type="RefSeq" id="XP_032815002.1">
    <property type="nucleotide sequence ID" value="XM_032959111.1"/>
</dbReference>
<gene>
    <name evidence="9" type="primary">PGLS</name>
</gene>
<dbReference type="GO" id="GO:0006098">
    <property type="term" value="P:pentose-phosphate shunt"/>
    <property type="evidence" value="ECO:0007669"/>
    <property type="project" value="InterPro"/>
</dbReference>
<dbReference type="PANTHER" id="PTHR11054:SF0">
    <property type="entry name" value="6-PHOSPHOGLUCONOLACTONASE"/>
    <property type="match status" value="1"/>
</dbReference>
<keyword evidence="8" id="KW-1185">Reference proteome</keyword>
<organism evidence="8 9">
    <name type="scientific">Petromyzon marinus</name>
    <name type="common">Sea lamprey</name>
    <dbReference type="NCBI Taxonomy" id="7757"/>
    <lineage>
        <taxon>Eukaryota</taxon>
        <taxon>Metazoa</taxon>
        <taxon>Chordata</taxon>
        <taxon>Craniata</taxon>
        <taxon>Vertebrata</taxon>
        <taxon>Cyclostomata</taxon>
        <taxon>Hyperoartia</taxon>
        <taxon>Petromyzontiformes</taxon>
        <taxon>Petromyzontidae</taxon>
        <taxon>Petromyzon</taxon>
    </lineage>
</organism>